<dbReference type="EMBL" id="MU268395">
    <property type="protein sequence ID" value="KAH7904668.1"/>
    <property type="molecule type" value="Genomic_DNA"/>
</dbReference>
<sequence>MYHDRYYPPVTNRSVFSSENNCVAPVNNISLTMCKIFSSEPLEFTPVANPPTEHGEATTTKGTCSKVGLRPSAEPLADIFRKLARREQMYHATNFGQFQRMVYDHRGNNEKTFPIPPPGGSLSKPKSGGYSLKDTLRWDSALYRETQAVSLFPFLSLYESQWPARDLATMLEFNKKVLELQEDSQTGLQCLTRRVNSNQVSFLVTSRSQPAFKLLNQHLNTASRLESLNMESQLESDGIEDAPMTPYLFQEMPPRYLQFTSGDAPDVIPSGDTAQNTIGLTNVAVHKSSRFVAKVFTLIVGFLCASLYHYCTVKSPEFVGNVKTELLALWLRSIKFEFYGLWIQVRETIPALCIFLVFAVAVHID</sequence>
<organism evidence="1 2">
    <name type="scientific">Hygrophoropsis aurantiaca</name>
    <dbReference type="NCBI Taxonomy" id="72124"/>
    <lineage>
        <taxon>Eukaryota</taxon>
        <taxon>Fungi</taxon>
        <taxon>Dikarya</taxon>
        <taxon>Basidiomycota</taxon>
        <taxon>Agaricomycotina</taxon>
        <taxon>Agaricomycetes</taxon>
        <taxon>Agaricomycetidae</taxon>
        <taxon>Boletales</taxon>
        <taxon>Coniophorineae</taxon>
        <taxon>Hygrophoropsidaceae</taxon>
        <taxon>Hygrophoropsis</taxon>
    </lineage>
</organism>
<gene>
    <name evidence="1" type="ORF">BJ138DRAFT_1106621</name>
</gene>
<comment type="caution">
    <text evidence="1">The sequence shown here is derived from an EMBL/GenBank/DDBJ whole genome shotgun (WGS) entry which is preliminary data.</text>
</comment>
<proteinExistence type="predicted"/>
<name>A0ACB7ZVB2_9AGAM</name>
<evidence type="ECO:0000313" key="2">
    <source>
        <dbReference type="Proteomes" id="UP000790377"/>
    </source>
</evidence>
<accession>A0ACB7ZVB2</accession>
<reference evidence="1" key="1">
    <citation type="journal article" date="2021" name="New Phytol.">
        <title>Evolutionary innovations through gain and loss of genes in the ectomycorrhizal Boletales.</title>
        <authorList>
            <person name="Wu G."/>
            <person name="Miyauchi S."/>
            <person name="Morin E."/>
            <person name="Kuo A."/>
            <person name="Drula E."/>
            <person name="Varga T."/>
            <person name="Kohler A."/>
            <person name="Feng B."/>
            <person name="Cao Y."/>
            <person name="Lipzen A."/>
            <person name="Daum C."/>
            <person name="Hundley H."/>
            <person name="Pangilinan J."/>
            <person name="Johnson J."/>
            <person name="Barry K."/>
            <person name="LaButti K."/>
            <person name="Ng V."/>
            <person name="Ahrendt S."/>
            <person name="Min B."/>
            <person name="Choi I.G."/>
            <person name="Park H."/>
            <person name="Plett J.M."/>
            <person name="Magnuson J."/>
            <person name="Spatafora J.W."/>
            <person name="Nagy L.G."/>
            <person name="Henrissat B."/>
            <person name="Grigoriev I.V."/>
            <person name="Yang Z.L."/>
            <person name="Xu J."/>
            <person name="Martin F.M."/>
        </authorList>
    </citation>
    <scope>NUCLEOTIDE SEQUENCE</scope>
    <source>
        <strain evidence="1">ATCC 28755</strain>
    </source>
</reference>
<evidence type="ECO:0000313" key="1">
    <source>
        <dbReference type="EMBL" id="KAH7904668.1"/>
    </source>
</evidence>
<dbReference type="Proteomes" id="UP000790377">
    <property type="component" value="Unassembled WGS sequence"/>
</dbReference>
<keyword evidence="2" id="KW-1185">Reference proteome</keyword>
<protein>
    <submittedName>
        <fullName evidence="1">Uncharacterized protein</fullName>
    </submittedName>
</protein>